<reference evidence="6" key="1">
    <citation type="journal article" date="2019" name="Int. J. Syst. Evol. Microbiol.">
        <title>The Global Catalogue of Microorganisms (GCM) 10K type strain sequencing project: providing services to taxonomists for standard genome sequencing and annotation.</title>
        <authorList>
            <consortium name="The Broad Institute Genomics Platform"/>
            <consortium name="The Broad Institute Genome Sequencing Center for Infectious Disease"/>
            <person name="Wu L."/>
            <person name="Ma J."/>
        </authorList>
    </citation>
    <scope>NUCLEOTIDE SEQUENCE [LARGE SCALE GENOMIC DNA]</scope>
    <source>
        <strain evidence="6">TISTR 1827</strain>
    </source>
</reference>
<proteinExistence type="predicted"/>
<protein>
    <submittedName>
        <fullName evidence="5">DeoR/GlpR family DNA-binding transcription regulator</fullName>
    </submittedName>
</protein>
<dbReference type="InterPro" id="IPR018356">
    <property type="entry name" value="Tscrpt_reg_HTH_DeoR_CS"/>
</dbReference>
<dbReference type="Proteomes" id="UP001597493">
    <property type="component" value="Unassembled WGS sequence"/>
</dbReference>
<dbReference type="InterPro" id="IPR036390">
    <property type="entry name" value="WH_DNA-bd_sf"/>
</dbReference>
<evidence type="ECO:0000259" key="4">
    <source>
        <dbReference type="PROSITE" id="PS51000"/>
    </source>
</evidence>
<dbReference type="SUPFAM" id="SSF46785">
    <property type="entry name" value="Winged helix' DNA-binding domain"/>
    <property type="match status" value="1"/>
</dbReference>
<feature type="domain" description="HTH deoR-type" evidence="4">
    <location>
        <begin position="4"/>
        <end position="59"/>
    </location>
</feature>
<accession>A0ABW5QWM8</accession>
<organism evidence="5 6">
    <name type="scientific">Paenibacillus thailandensis</name>
    <dbReference type="NCBI Taxonomy" id="393250"/>
    <lineage>
        <taxon>Bacteria</taxon>
        <taxon>Bacillati</taxon>
        <taxon>Bacillota</taxon>
        <taxon>Bacilli</taxon>
        <taxon>Bacillales</taxon>
        <taxon>Paenibacillaceae</taxon>
        <taxon>Paenibacillus</taxon>
    </lineage>
</organism>
<comment type="caution">
    <text evidence="5">The sequence shown here is derived from an EMBL/GenBank/DDBJ whole genome shotgun (WGS) entry which is preliminary data.</text>
</comment>
<name>A0ABW5QWM8_9BACL</name>
<dbReference type="InterPro" id="IPR001034">
    <property type="entry name" value="DeoR_HTH"/>
</dbReference>
<dbReference type="InterPro" id="IPR014036">
    <property type="entry name" value="DeoR-like_C"/>
</dbReference>
<dbReference type="SMART" id="SM01134">
    <property type="entry name" value="DeoRC"/>
    <property type="match status" value="1"/>
</dbReference>
<dbReference type="InterPro" id="IPR037171">
    <property type="entry name" value="NagB/RpiA_transferase-like"/>
</dbReference>
<dbReference type="EMBL" id="JBHUMY010000009">
    <property type="protein sequence ID" value="MFD2660585.1"/>
    <property type="molecule type" value="Genomic_DNA"/>
</dbReference>
<dbReference type="PANTHER" id="PTHR30363">
    <property type="entry name" value="HTH-TYPE TRANSCRIPTIONAL REGULATOR SRLR-RELATED"/>
    <property type="match status" value="1"/>
</dbReference>
<dbReference type="Gene3D" id="1.10.10.10">
    <property type="entry name" value="Winged helix-like DNA-binding domain superfamily/Winged helix DNA-binding domain"/>
    <property type="match status" value="1"/>
</dbReference>
<dbReference type="PROSITE" id="PS00894">
    <property type="entry name" value="HTH_DEOR_1"/>
    <property type="match status" value="1"/>
</dbReference>
<evidence type="ECO:0000256" key="2">
    <source>
        <dbReference type="ARBA" id="ARBA00023125"/>
    </source>
</evidence>
<dbReference type="PANTHER" id="PTHR30363:SF44">
    <property type="entry name" value="AGA OPERON TRANSCRIPTIONAL REPRESSOR-RELATED"/>
    <property type="match status" value="1"/>
</dbReference>
<keyword evidence="6" id="KW-1185">Reference proteome</keyword>
<evidence type="ECO:0000313" key="5">
    <source>
        <dbReference type="EMBL" id="MFD2660585.1"/>
    </source>
</evidence>
<evidence type="ECO:0000256" key="3">
    <source>
        <dbReference type="ARBA" id="ARBA00023163"/>
    </source>
</evidence>
<dbReference type="PRINTS" id="PR00037">
    <property type="entry name" value="HTHLACR"/>
</dbReference>
<dbReference type="InterPro" id="IPR036388">
    <property type="entry name" value="WH-like_DNA-bd_sf"/>
</dbReference>
<keyword evidence="2 5" id="KW-0238">DNA-binding</keyword>
<dbReference type="Pfam" id="PF00455">
    <property type="entry name" value="DeoRC"/>
    <property type="match status" value="1"/>
</dbReference>
<dbReference type="Pfam" id="PF08220">
    <property type="entry name" value="HTH_DeoR"/>
    <property type="match status" value="1"/>
</dbReference>
<keyword evidence="3" id="KW-0804">Transcription</keyword>
<dbReference type="PROSITE" id="PS51000">
    <property type="entry name" value="HTH_DEOR_2"/>
    <property type="match status" value="1"/>
</dbReference>
<dbReference type="SMART" id="SM00420">
    <property type="entry name" value="HTH_DEOR"/>
    <property type="match status" value="1"/>
</dbReference>
<dbReference type="InterPro" id="IPR050313">
    <property type="entry name" value="Carb_Metab_HTH_regulators"/>
</dbReference>
<dbReference type="Gene3D" id="3.40.50.1360">
    <property type="match status" value="1"/>
</dbReference>
<dbReference type="RefSeq" id="WP_379272162.1">
    <property type="nucleotide sequence ID" value="NZ_JBHUGT010000028.1"/>
</dbReference>
<gene>
    <name evidence="5" type="ORF">ACFSW5_09980</name>
</gene>
<keyword evidence="1" id="KW-0805">Transcription regulation</keyword>
<evidence type="ECO:0000256" key="1">
    <source>
        <dbReference type="ARBA" id="ARBA00023015"/>
    </source>
</evidence>
<sequence length="262" mass="28728">MLYEEERKQAIADYVGRQGRASVQELASRFQVSESTVRRDLRELEAQKQLRRTHGGAIAPLPGSDAEPTFLEKEDRFQQQKADIARRALAMIGEGDTVFLDAGTTTYQLAKLLKGFARLTVVTNSLKVVQELAEEKQIDLLTTGGTLRPETMAMVGPFAERSIESVRVDKLFLATNGFDAQSGLTTPNLIEAATKRRMIGSAHRVILLADHSKYGNVTFARFGELSDISTLITDSRISRAAVEEIEKVGVEVILADSGGDTA</sequence>
<dbReference type="GO" id="GO:0003677">
    <property type="term" value="F:DNA binding"/>
    <property type="evidence" value="ECO:0007669"/>
    <property type="project" value="UniProtKB-KW"/>
</dbReference>
<dbReference type="SUPFAM" id="SSF100950">
    <property type="entry name" value="NagB/RpiA/CoA transferase-like"/>
    <property type="match status" value="1"/>
</dbReference>
<evidence type="ECO:0000313" key="6">
    <source>
        <dbReference type="Proteomes" id="UP001597493"/>
    </source>
</evidence>